<feature type="compositionally biased region" description="Pro residues" evidence="1">
    <location>
        <begin position="61"/>
        <end position="80"/>
    </location>
</feature>
<keyword evidence="5" id="KW-1185">Reference proteome</keyword>
<evidence type="ECO:0000313" key="5">
    <source>
        <dbReference type="Proteomes" id="UP001210925"/>
    </source>
</evidence>
<feature type="compositionally biased region" description="Polar residues" evidence="1">
    <location>
        <begin position="27"/>
        <end position="37"/>
    </location>
</feature>
<protein>
    <submittedName>
        <fullName evidence="3">Uncharacterized protein</fullName>
    </submittedName>
</protein>
<feature type="region of interest" description="Disordered" evidence="1">
    <location>
        <begin position="293"/>
        <end position="318"/>
    </location>
</feature>
<dbReference type="AlphaFoldDB" id="A0AAD5UDI9"/>
<evidence type="ECO:0000313" key="3">
    <source>
        <dbReference type="EMBL" id="KAJ3255256.1"/>
    </source>
</evidence>
<dbReference type="Proteomes" id="UP001210925">
    <property type="component" value="Unassembled WGS sequence"/>
</dbReference>
<organism evidence="3 5">
    <name type="scientific">Boothiomyces macroporosus</name>
    <dbReference type="NCBI Taxonomy" id="261099"/>
    <lineage>
        <taxon>Eukaryota</taxon>
        <taxon>Fungi</taxon>
        <taxon>Fungi incertae sedis</taxon>
        <taxon>Chytridiomycota</taxon>
        <taxon>Chytridiomycota incertae sedis</taxon>
        <taxon>Chytridiomycetes</taxon>
        <taxon>Rhizophydiales</taxon>
        <taxon>Terramycetaceae</taxon>
        <taxon>Boothiomyces</taxon>
    </lineage>
</organism>
<sequence length="529" mass="56274">MGTHHHGEHGDDGSSQNGINKVLPDSNVPSTPISQIPQGGDDDNNTGIQSSRNEDQKSSPPNIPMSIPQPPTPQPQPQPGNIPISPGSSPPNTDDGPGIFVMSSDDEDEHGEFGGHRKHHHDDGLGRNQLASETVPVATITANPVVQLPIAGSNSNDNSTSSDDDASKKGKDAAKQAVQTPIVFASLLAMLILLPAFFAGFKYYYNKKYRNEHAPSRESKEFDDLAMPPPALMRLSLENMGKPRRVDSGGLNPLGFGSNGSDSESLVNSDEYMPRVGSGLSLGSSVVRNSNLTSARNSNVVQNDLNTPMEAGREKRYSAQVDRQSINFNRLSVGSSKVGNDSLTRKEVKLSMASVGTPSPLRFSNTSGPIEPSKPVSFGISGVEKRYSPSPLRLSELSGPISSNIEASAVQLAPVSELVASSPTAAGMSPTPLRFSNVSGPRISSSDVQLDSPYGVGASPTMNSPVHSREATLGFSPTLPQSPVTHSPVGRMNTFSFVSVERDDPLQNTLGEQSLYEKLQQIYDPKNSM</sequence>
<feature type="compositionally biased region" description="Polar residues" evidence="1">
    <location>
        <begin position="293"/>
        <end position="306"/>
    </location>
</feature>
<keyword evidence="2" id="KW-0472">Membrane</keyword>
<feature type="region of interest" description="Disordered" evidence="1">
    <location>
        <begin position="1"/>
        <end position="127"/>
    </location>
</feature>
<gene>
    <name evidence="3" type="ORF">HK103_006392</name>
    <name evidence="4" type="ORF">HK103_006399</name>
</gene>
<dbReference type="EMBL" id="JADGKB010000069">
    <property type="protein sequence ID" value="KAJ3255263.1"/>
    <property type="molecule type" value="Genomic_DNA"/>
</dbReference>
<feature type="compositionally biased region" description="Polar residues" evidence="1">
    <location>
        <begin position="259"/>
        <end position="268"/>
    </location>
</feature>
<feature type="transmembrane region" description="Helical" evidence="2">
    <location>
        <begin position="182"/>
        <end position="205"/>
    </location>
</feature>
<evidence type="ECO:0000313" key="4">
    <source>
        <dbReference type="EMBL" id="KAJ3255263.1"/>
    </source>
</evidence>
<keyword evidence="2" id="KW-0812">Transmembrane</keyword>
<evidence type="ECO:0000256" key="2">
    <source>
        <dbReference type="SAM" id="Phobius"/>
    </source>
</evidence>
<name>A0AAD5UDI9_9FUNG</name>
<feature type="compositionally biased region" description="Basic and acidic residues" evidence="1">
    <location>
        <begin position="111"/>
        <end position="125"/>
    </location>
</feature>
<feature type="region of interest" description="Disordered" evidence="1">
    <location>
        <begin position="246"/>
        <end position="269"/>
    </location>
</feature>
<accession>A0AAD5UDI9</accession>
<feature type="region of interest" description="Disordered" evidence="1">
    <location>
        <begin position="148"/>
        <end position="172"/>
    </location>
</feature>
<evidence type="ECO:0000256" key="1">
    <source>
        <dbReference type="SAM" id="MobiDB-lite"/>
    </source>
</evidence>
<feature type="compositionally biased region" description="Low complexity" evidence="1">
    <location>
        <begin position="151"/>
        <end position="161"/>
    </location>
</feature>
<comment type="caution">
    <text evidence="3">The sequence shown here is derived from an EMBL/GenBank/DDBJ whole genome shotgun (WGS) entry which is preliminary data.</text>
</comment>
<proteinExistence type="predicted"/>
<reference evidence="3" key="1">
    <citation type="submission" date="2020-05" db="EMBL/GenBank/DDBJ databases">
        <title>Phylogenomic resolution of chytrid fungi.</title>
        <authorList>
            <person name="Stajich J.E."/>
            <person name="Amses K."/>
            <person name="Simmons R."/>
            <person name="Seto K."/>
            <person name="Myers J."/>
            <person name="Bonds A."/>
            <person name="Quandt C.A."/>
            <person name="Barry K."/>
            <person name="Liu P."/>
            <person name="Grigoriev I."/>
            <person name="Longcore J.E."/>
            <person name="James T.Y."/>
        </authorList>
    </citation>
    <scope>NUCLEOTIDE SEQUENCE</scope>
    <source>
        <strain evidence="3">PLAUS21</strain>
    </source>
</reference>
<dbReference type="EMBL" id="JADGKB010000069">
    <property type="protein sequence ID" value="KAJ3255256.1"/>
    <property type="molecule type" value="Genomic_DNA"/>
</dbReference>
<feature type="compositionally biased region" description="Low complexity" evidence="1">
    <location>
        <begin position="81"/>
        <end position="91"/>
    </location>
</feature>
<keyword evidence="2" id="KW-1133">Transmembrane helix</keyword>